<evidence type="ECO:0000313" key="2">
    <source>
        <dbReference type="Proteomes" id="UP000003656"/>
    </source>
</evidence>
<dbReference type="AlphaFoldDB" id="D1NVX4"/>
<dbReference type="STRING" id="561180.BIFGAL_04018"/>
<name>D1NVX4_9BIFI</name>
<sequence>MDGIVGAVAQRNGVRLEEGRRRGVASDKYVGFRTACIKASRAT</sequence>
<gene>
    <name evidence="1" type="ORF">BIFGAL_04018</name>
</gene>
<comment type="caution">
    <text evidence="1">The sequence shown here is derived from an EMBL/GenBank/DDBJ whole genome shotgun (WGS) entry which is preliminary data.</text>
</comment>
<dbReference type="EMBL" id="ABXB03000004">
    <property type="protein sequence ID" value="EFA22260.1"/>
    <property type="molecule type" value="Genomic_DNA"/>
</dbReference>
<organism evidence="1 2">
    <name type="scientific">Bifidobacterium gallicum DSM 20093 = LMG 11596</name>
    <dbReference type="NCBI Taxonomy" id="561180"/>
    <lineage>
        <taxon>Bacteria</taxon>
        <taxon>Bacillati</taxon>
        <taxon>Actinomycetota</taxon>
        <taxon>Actinomycetes</taxon>
        <taxon>Bifidobacteriales</taxon>
        <taxon>Bifidobacteriaceae</taxon>
        <taxon>Bifidobacterium</taxon>
    </lineage>
</organism>
<proteinExistence type="predicted"/>
<protein>
    <submittedName>
        <fullName evidence="1">Uncharacterized protein</fullName>
    </submittedName>
</protein>
<reference evidence="1 2" key="1">
    <citation type="submission" date="2009-11" db="EMBL/GenBank/DDBJ databases">
        <authorList>
            <person name="Weinstock G."/>
            <person name="Sodergren E."/>
            <person name="Clifton S."/>
            <person name="Fulton L."/>
            <person name="Fulton B."/>
            <person name="Courtney L."/>
            <person name="Fronick C."/>
            <person name="Harrison M."/>
            <person name="Strong C."/>
            <person name="Farmer C."/>
            <person name="Delahaunty K."/>
            <person name="Markovic C."/>
            <person name="Hall O."/>
            <person name="Minx P."/>
            <person name="Tomlinson C."/>
            <person name="Mitreva M."/>
            <person name="Nelson J."/>
            <person name="Hou S."/>
            <person name="Wollam A."/>
            <person name="Pepin K.H."/>
            <person name="Johnson M."/>
            <person name="Bhonagiri V."/>
            <person name="Nash W.E."/>
            <person name="Warren W."/>
            <person name="Chinwalla A."/>
            <person name="Mardis E.R."/>
            <person name="Wilson R.K."/>
        </authorList>
    </citation>
    <scope>NUCLEOTIDE SEQUENCE [LARGE SCALE GENOMIC DNA]</scope>
    <source>
        <strain evidence="1 2">DSM 20093</strain>
    </source>
</reference>
<evidence type="ECO:0000313" key="1">
    <source>
        <dbReference type="EMBL" id="EFA22260.1"/>
    </source>
</evidence>
<accession>D1NVX4</accession>
<dbReference type="Proteomes" id="UP000003656">
    <property type="component" value="Unassembled WGS sequence"/>
</dbReference>